<dbReference type="Gene3D" id="3.30.360.10">
    <property type="entry name" value="Dihydrodipicolinate Reductase, domain 2"/>
    <property type="match status" value="1"/>
</dbReference>
<keyword evidence="3" id="KW-0521">NADP</keyword>
<dbReference type="EMBL" id="SGWY01000001">
    <property type="protein sequence ID" value="RZS68354.1"/>
    <property type="molecule type" value="Genomic_DNA"/>
</dbReference>
<evidence type="ECO:0000256" key="2">
    <source>
        <dbReference type="ARBA" id="ARBA00022526"/>
    </source>
</evidence>
<dbReference type="PRINTS" id="PR00079">
    <property type="entry name" value="G6PDHDRGNASE"/>
</dbReference>
<reference evidence="8 9" key="1">
    <citation type="submission" date="2019-02" db="EMBL/GenBank/DDBJ databases">
        <title>Genomic Encyclopedia of Type Strains, Phase IV (KMG-IV): sequencing the most valuable type-strain genomes for metagenomic binning, comparative biology and taxonomic classification.</title>
        <authorList>
            <person name="Goeker M."/>
        </authorList>
    </citation>
    <scope>NUCLEOTIDE SEQUENCE [LARGE SCALE GENOMIC DNA]</scope>
    <source>
        <strain evidence="8 9">DSM 43045</strain>
    </source>
</reference>
<evidence type="ECO:0000256" key="1">
    <source>
        <dbReference type="ARBA" id="ARBA00004937"/>
    </source>
</evidence>
<dbReference type="PANTHER" id="PTHR23429:SF0">
    <property type="entry name" value="GLUCOSE-6-PHOSPHATE 1-DEHYDROGENASE"/>
    <property type="match status" value="1"/>
</dbReference>
<dbReference type="PANTHER" id="PTHR23429">
    <property type="entry name" value="GLUCOSE-6-PHOSPHATE 1-DEHYDROGENASE G6PD"/>
    <property type="match status" value="1"/>
</dbReference>
<keyword evidence="9" id="KW-1185">Reference proteome</keyword>
<evidence type="ECO:0000313" key="9">
    <source>
        <dbReference type="Proteomes" id="UP000293289"/>
    </source>
</evidence>
<keyword evidence="2" id="KW-0313">Glucose metabolism</keyword>
<evidence type="ECO:0000259" key="7">
    <source>
        <dbReference type="Pfam" id="PF02781"/>
    </source>
</evidence>
<dbReference type="Proteomes" id="UP000293289">
    <property type="component" value="Unassembled WGS sequence"/>
</dbReference>
<dbReference type="GO" id="GO:0050661">
    <property type="term" value="F:NADP binding"/>
    <property type="evidence" value="ECO:0007669"/>
    <property type="project" value="InterPro"/>
</dbReference>
<dbReference type="OrthoDB" id="9802739at2"/>
<gene>
    <name evidence="8" type="ORF">EV187_0783</name>
</gene>
<dbReference type="RefSeq" id="WP_130351679.1">
    <property type="nucleotide sequence ID" value="NZ_SGWY01000001.1"/>
</dbReference>
<dbReference type="SUPFAM" id="SSF55347">
    <property type="entry name" value="Glyceraldehyde-3-phosphate dehydrogenase-like, C-terminal domain"/>
    <property type="match status" value="1"/>
</dbReference>
<dbReference type="NCBIfam" id="NF009492">
    <property type="entry name" value="PRK12853.1-3"/>
    <property type="match status" value="1"/>
</dbReference>
<comment type="pathway">
    <text evidence="1">Carbohydrate degradation; pentose phosphate pathway; D-ribulose 5-phosphate from D-glucose 6-phosphate (oxidative stage): step 1/3.</text>
</comment>
<dbReference type="GO" id="GO:0005829">
    <property type="term" value="C:cytosol"/>
    <property type="evidence" value="ECO:0007669"/>
    <property type="project" value="TreeGrafter"/>
</dbReference>
<feature type="domain" description="Glucose-6-phosphate dehydrogenase NAD-binding" evidence="6">
    <location>
        <begin position="9"/>
        <end position="170"/>
    </location>
</feature>
<dbReference type="AlphaFoldDB" id="A0A4Q7MJF3"/>
<dbReference type="SUPFAM" id="SSF51735">
    <property type="entry name" value="NAD(P)-binding Rossmann-fold domains"/>
    <property type="match status" value="1"/>
</dbReference>
<evidence type="ECO:0000259" key="6">
    <source>
        <dbReference type="Pfam" id="PF00479"/>
    </source>
</evidence>
<dbReference type="Pfam" id="PF02781">
    <property type="entry name" value="G6PD_C"/>
    <property type="match status" value="1"/>
</dbReference>
<organism evidence="8 9">
    <name type="scientific">Agromyces ramosus</name>
    <dbReference type="NCBI Taxonomy" id="33879"/>
    <lineage>
        <taxon>Bacteria</taxon>
        <taxon>Bacillati</taxon>
        <taxon>Actinomycetota</taxon>
        <taxon>Actinomycetes</taxon>
        <taxon>Micrococcales</taxon>
        <taxon>Microbacteriaceae</taxon>
        <taxon>Agromyces</taxon>
    </lineage>
</organism>
<keyword evidence="4" id="KW-0560">Oxidoreductase</keyword>
<dbReference type="GO" id="GO:0009051">
    <property type="term" value="P:pentose-phosphate shunt, oxidative branch"/>
    <property type="evidence" value="ECO:0007669"/>
    <property type="project" value="TreeGrafter"/>
</dbReference>
<accession>A0A4Q7MJF3</accession>
<sequence>MTAAATLLILGADGDLTKRLLLPGLGTLLAAHEVDLEVIGSGLTERTDREWRELVATVFESVPEPRRTRLLESARYIRGDATDADVLAGLLAACGDTPIVFFALPPAVTARVCLVLDGLDVPDGLRLALEKPFGTDRASAKQLNALLTRIVPERRIYRIDHFLGRATVLNLLGTRFANRMIEPVWHRGAIERIEIVYDETLGLEGRAGYYDGTGALVDMIQSHLLAVLALVAMDPIDRVDEVVLRDAIAGVLRDTAVWGEDPVAASRRARYVAGEVDGRSLPAYADEPGVDPDLGTETLAQVVVAIDTDRWRGVPFLLRSGKALGRARKLVRAVFRPAEPIEGLEGTPRSDWIELDLSSGEVQVGLTMNGGGDPFALEQTTLVARQVPGALLPYGEVLKGILSDDPTLSIRGDVAEECWRIVEPVAAAWRAGRVPLEEYPAGSDGPDGWREATPG</sequence>
<evidence type="ECO:0000256" key="3">
    <source>
        <dbReference type="ARBA" id="ARBA00022857"/>
    </source>
</evidence>
<dbReference type="InterPro" id="IPR036291">
    <property type="entry name" value="NAD(P)-bd_dom_sf"/>
</dbReference>
<dbReference type="InterPro" id="IPR022675">
    <property type="entry name" value="G6P_DH_C"/>
</dbReference>
<dbReference type="GO" id="GO:0004345">
    <property type="term" value="F:glucose-6-phosphate dehydrogenase activity"/>
    <property type="evidence" value="ECO:0007669"/>
    <property type="project" value="InterPro"/>
</dbReference>
<evidence type="ECO:0000313" key="8">
    <source>
        <dbReference type="EMBL" id="RZS68354.1"/>
    </source>
</evidence>
<comment type="caution">
    <text evidence="8">The sequence shown here is derived from an EMBL/GenBank/DDBJ whole genome shotgun (WGS) entry which is preliminary data.</text>
</comment>
<evidence type="ECO:0000256" key="5">
    <source>
        <dbReference type="ARBA" id="ARBA00023277"/>
    </source>
</evidence>
<dbReference type="InterPro" id="IPR001282">
    <property type="entry name" value="G6P_DH"/>
</dbReference>
<proteinExistence type="predicted"/>
<dbReference type="Gene3D" id="3.40.50.720">
    <property type="entry name" value="NAD(P)-binding Rossmann-like Domain"/>
    <property type="match status" value="1"/>
</dbReference>
<dbReference type="GO" id="GO:0006006">
    <property type="term" value="P:glucose metabolic process"/>
    <property type="evidence" value="ECO:0007669"/>
    <property type="project" value="UniProtKB-KW"/>
</dbReference>
<protein>
    <submittedName>
        <fullName evidence="8">Glucose-6-phosphate 1-dehydrogenase</fullName>
    </submittedName>
</protein>
<dbReference type="InterPro" id="IPR022674">
    <property type="entry name" value="G6P_DH_NAD-bd"/>
</dbReference>
<dbReference type="Pfam" id="PF00479">
    <property type="entry name" value="G6PD_N"/>
    <property type="match status" value="1"/>
</dbReference>
<keyword evidence="5" id="KW-0119">Carbohydrate metabolism</keyword>
<feature type="domain" description="Glucose-6-phosphate dehydrogenase C-terminal" evidence="7">
    <location>
        <begin position="174"/>
        <end position="448"/>
    </location>
</feature>
<name>A0A4Q7MJF3_9MICO</name>
<evidence type="ECO:0000256" key="4">
    <source>
        <dbReference type="ARBA" id="ARBA00023002"/>
    </source>
</evidence>